<dbReference type="InterPro" id="IPR011990">
    <property type="entry name" value="TPR-like_helical_dom_sf"/>
</dbReference>
<dbReference type="Gene3D" id="1.25.40.10">
    <property type="entry name" value="Tetratricopeptide repeat domain"/>
    <property type="match status" value="1"/>
</dbReference>
<dbReference type="SUPFAM" id="SSF48452">
    <property type="entry name" value="TPR-like"/>
    <property type="match status" value="1"/>
</dbReference>
<evidence type="ECO:0000313" key="1">
    <source>
        <dbReference type="EMBL" id="CAL1526921.1"/>
    </source>
</evidence>
<dbReference type="AlphaFoldDB" id="A0AAV2H176"/>
<protein>
    <submittedName>
        <fullName evidence="1">Uncharacterized protein</fullName>
    </submittedName>
</protein>
<dbReference type="EMBL" id="CAXITT010000010">
    <property type="protein sequence ID" value="CAL1526921.1"/>
    <property type="molecule type" value="Genomic_DNA"/>
</dbReference>
<sequence>ELATENDSIAETIAKLNLFTWVEFKLGNYKNAHNHNNDVLKMTEGENITALINQAHLLLRKGEEIRSEDCLNKAENLRQSRQGEELMVDVEAELAYSLSRLGGDDNIISAIDMYTTVVTKKPKMYPWKFGLGLLHRRATHINVTMKNPTKMPVIE</sequence>
<accession>A0AAV2H176</accession>
<keyword evidence="2" id="KW-1185">Reference proteome</keyword>
<proteinExistence type="predicted"/>
<comment type="caution">
    <text evidence="1">The sequence shown here is derived from an EMBL/GenBank/DDBJ whole genome shotgun (WGS) entry which is preliminary data.</text>
</comment>
<feature type="non-terminal residue" evidence="1">
    <location>
        <position position="1"/>
    </location>
</feature>
<name>A0AAV2H176_LYMST</name>
<reference evidence="1 2" key="1">
    <citation type="submission" date="2024-04" db="EMBL/GenBank/DDBJ databases">
        <authorList>
            <consortium name="Genoscope - CEA"/>
            <person name="William W."/>
        </authorList>
    </citation>
    <scope>NUCLEOTIDE SEQUENCE [LARGE SCALE GENOMIC DNA]</scope>
</reference>
<feature type="non-terminal residue" evidence="1">
    <location>
        <position position="155"/>
    </location>
</feature>
<gene>
    <name evidence="1" type="ORF">GSLYS_00001098001</name>
</gene>
<dbReference type="Proteomes" id="UP001497497">
    <property type="component" value="Unassembled WGS sequence"/>
</dbReference>
<evidence type="ECO:0000313" key="2">
    <source>
        <dbReference type="Proteomes" id="UP001497497"/>
    </source>
</evidence>
<organism evidence="1 2">
    <name type="scientific">Lymnaea stagnalis</name>
    <name type="common">Great pond snail</name>
    <name type="synonym">Helix stagnalis</name>
    <dbReference type="NCBI Taxonomy" id="6523"/>
    <lineage>
        <taxon>Eukaryota</taxon>
        <taxon>Metazoa</taxon>
        <taxon>Spiralia</taxon>
        <taxon>Lophotrochozoa</taxon>
        <taxon>Mollusca</taxon>
        <taxon>Gastropoda</taxon>
        <taxon>Heterobranchia</taxon>
        <taxon>Euthyneura</taxon>
        <taxon>Panpulmonata</taxon>
        <taxon>Hygrophila</taxon>
        <taxon>Lymnaeoidea</taxon>
        <taxon>Lymnaeidae</taxon>
        <taxon>Lymnaea</taxon>
    </lineage>
</organism>